<dbReference type="PANTHER" id="PTHR11232:SF57">
    <property type="entry name" value="RE46159P"/>
    <property type="match status" value="1"/>
</dbReference>
<dbReference type="InterPro" id="IPR011993">
    <property type="entry name" value="PH-like_dom_sf"/>
</dbReference>
<dbReference type="InterPro" id="IPR051133">
    <property type="entry name" value="Adapter_Engulfment-Domain"/>
</dbReference>
<accession>A0A8S3YQI7</accession>
<protein>
    <recommendedName>
        <fullName evidence="2">PID domain-containing protein</fullName>
    </recommendedName>
</protein>
<comment type="caution">
    <text evidence="3">The sequence shown here is derived from an EMBL/GenBank/DDBJ whole genome shotgun (WGS) entry which is preliminary data.</text>
</comment>
<feature type="compositionally biased region" description="Acidic residues" evidence="1">
    <location>
        <begin position="72"/>
        <end position="82"/>
    </location>
</feature>
<evidence type="ECO:0000313" key="3">
    <source>
        <dbReference type="EMBL" id="CAG5117180.1"/>
    </source>
</evidence>
<organism evidence="3 4">
    <name type="scientific">Candidula unifasciata</name>
    <dbReference type="NCBI Taxonomy" id="100452"/>
    <lineage>
        <taxon>Eukaryota</taxon>
        <taxon>Metazoa</taxon>
        <taxon>Spiralia</taxon>
        <taxon>Lophotrochozoa</taxon>
        <taxon>Mollusca</taxon>
        <taxon>Gastropoda</taxon>
        <taxon>Heterobranchia</taxon>
        <taxon>Euthyneura</taxon>
        <taxon>Panpulmonata</taxon>
        <taxon>Eupulmonata</taxon>
        <taxon>Stylommatophora</taxon>
        <taxon>Helicina</taxon>
        <taxon>Helicoidea</taxon>
        <taxon>Geomitridae</taxon>
        <taxon>Candidula</taxon>
    </lineage>
</organism>
<gene>
    <name evidence="3" type="ORF">CUNI_LOCUS2738</name>
</gene>
<dbReference type="InterPro" id="IPR006020">
    <property type="entry name" value="PTB/PI_dom"/>
</dbReference>
<feature type="compositionally biased region" description="Basic and acidic residues" evidence="1">
    <location>
        <begin position="108"/>
        <end position="123"/>
    </location>
</feature>
<dbReference type="PROSITE" id="PS01179">
    <property type="entry name" value="PID"/>
    <property type="match status" value="1"/>
</dbReference>
<dbReference type="EMBL" id="CAJHNH020000362">
    <property type="protein sequence ID" value="CAG5117180.1"/>
    <property type="molecule type" value="Genomic_DNA"/>
</dbReference>
<dbReference type="Gene3D" id="2.30.29.30">
    <property type="entry name" value="Pleckstrin-homology domain (PH domain)/Phosphotyrosine-binding domain (PTB)"/>
    <property type="match status" value="1"/>
</dbReference>
<feature type="region of interest" description="Disordered" evidence="1">
    <location>
        <begin position="1"/>
        <end position="155"/>
    </location>
</feature>
<dbReference type="Proteomes" id="UP000678393">
    <property type="component" value="Unassembled WGS sequence"/>
</dbReference>
<evidence type="ECO:0000256" key="1">
    <source>
        <dbReference type="SAM" id="MobiDB-lite"/>
    </source>
</evidence>
<keyword evidence="4" id="KW-1185">Reference proteome</keyword>
<dbReference type="Pfam" id="PF00640">
    <property type="entry name" value="PID"/>
    <property type="match status" value="1"/>
</dbReference>
<dbReference type="SUPFAM" id="SSF50729">
    <property type="entry name" value="PH domain-like"/>
    <property type="match status" value="1"/>
</dbReference>
<name>A0A8S3YQI7_9EUPU</name>
<evidence type="ECO:0000313" key="4">
    <source>
        <dbReference type="Proteomes" id="UP000678393"/>
    </source>
</evidence>
<dbReference type="AlphaFoldDB" id="A0A8S3YQI7"/>
<feature type="domain" description="PID" evidence="2">
    <location>
        <begin position="191"/>
        <end position="323"/>
    </location>
</feature>
<sequence length="356" mass="39550">MATLVRESGDVSDPSNDSPADRMIQRDTGLQEITTKFENDFSIEPDADLNLDLSDSTPRDSDTASNSSSFPEVDENLEDNSDDSTKPKKNINNGDKPKSLNDSSSLRSAEEEPDAHLKSEVKGSKKKKAKDNSKTASDAESLGSKKESSASSMSKNPLKLLKRLTKFDKSSKRKSSFNFATIVVDKLPQVFVVKYLGHREVPGVSGLQHIRKPVDEMVQQVRAKFDAKEEVRLPLLYVVVSEKGLELREHQSNKEKGTAPLGLMPIDFISYGVQDIKYWKVFTCIVVRSLSWQMRSATCHAFFCDSPHSGRKMALSLGAAFNVYAKKLKADGKSHNFQVELRPPDEIVDEISECDA</sequence>
<reference evidence="3" key="1">
    <citation type="submission" date="2021-04" db="EMBL/GenBank/DDBJ databases">
        <authorList>
            <consortium name="Molecular Ecology Group"/>
        </authorList>
    </citation>
    <scope>NUCLEOTIDE SEQUENCE</scope>
</reference>
<dbReference type="OrthoDB" id="9994289at2759"/>
<proteinExistence type="predicted"/>
<dbReference type="SMART" id="SM00462">
    <property type="entry name" value="PTB"/>
    <property type="match status" value="1"/>
</dbReference>
<dbReference type="PANTHER" id="PTHR11232">
    <property type="entry name" value="PHOSPHOTYROSINE INTERACTION DOMAIN-CONTAINING FAMILY MEMBER"/>
    <property type="match status" value="1"/>
</dbReference>
<evidence type="ECO:0000259" key="2">
    <source>
        <dbReference type="PROSITE" id="PS01179"/>
    </source>
</evidence>